<evidence type="ECO:0000313" key="3">
    <source>
        <dbReference type="EMBL" id="MFF1278628.1"/>
    </source>
</evidence>
<dbReference type="Pfam" id="PF11799">
    <property type="entry name" value="IMS_C"/>
    <property type="match status" value="1"/>
</dbReference>
<accession>A0ABW6QHB7</accession>
<dbReference type="EMBL" id="JBHVZQ010000063">
    <property type="protein sequence ID" value="MFF1278628.1"/>
    <property type="molecule type" value="Genomic_DNA"/>
</dbReference>
<gene>
    <name evidence="3" type="ORF">ACFVZC_35485</name>
</gene>
<keyword evidence="4" id="KW-1185">Reference proteome</keyword>
<reference evidence="3 4" key="1">
    <citation type="submission" date="2024-09" db="EMBL/GenBank/DDBJ databases">
        <title>The Natural Products Discovery Center: Release of the First 8490 Sequenced Strains for Exploring Actinobacteria Biosynthetic Diversity.</title>
        <authorList>
            <person name="Kalkreuter E."/>
            <person name="Kautsar S.A."/>
            <person name="Yang D."/>
            <person name="Bader C.D."/>
            <person name="Teijaro C.N."/>
            <person name="Fluegel L."/>
            <person name="Davis C.M."/>
            <person name="Simpson J.R."/>
            <person name="Lauterbach L."/>
            <person name="Steele A.D."/>
            <person name="Gui C."/>
            <person name="Meng S."/>
            <person name="Li G."/>
            <person name="Viehrig K."/>
            <person name="Ye F."/>
            <person name="Su P."/>
            <person name="Kiefer A.F."/>
            <person name="Nichols A."/>
            <person name="Cepeda A.J."/>
            <person name="Yan W."/>
            <person name="Fan B."/>
            <person name="Jiang Y."/>
            <person name="Adhikari A."/>
            <person name="Zheng C.-J."/>
            <person name="Schuster L."/>
            <person name="Cowan T.M."/>
            <person name="Smanski M.J."/>
            <person name="Chevrette M.G."/>
            <person name="De Carvalho L.P.S."/>
            <person name="Shen B."/>
        </authorList>
    </citation>
    <scope>NUCLEOTIDE SEQUENCE [LARGE SCALE GENOMIC DNA]</scope>
    <source>
        <strain evidence="3 4">NPDC058328</strain>
    </source>
</reference>
<sequence>MSAGAGPAGPAATVCISAATTSARFSSGRFASASSRSAARYRENSSGWSKYAFRCSGAARGLTLTLKFAGGGRWEKTRRLAEPSAHDDDLRAAAYQLMDAADVGRRVRELLAIPKEEVDTGAKDDDVPDISSLGKDPPSGESSQKPSNSKGDPLAEKDIERLRNTLASLQEAAKKVNKSAARRAVEAQPDVAVPLIQEIGSLLQQIDRAVAIRLPEAE</sequence>
<evidence type="ECO:0000256" key="1">
    <source>
        <dbReference type="SAM" id="MobiDB-lite"/>
    </source>
</evidence>
<feature type="region of interest" description="Disordered" evidence="1">
    <location>
        <begin position="117"/>
        <end position="160"/>
    </location>
</feature>
<name>A0ABW6QHB7_9ACTN</name>
<organism evidence="3 4">
    <name type="scientific">Streptomyces marokkonensis</name>
    <dbReference type="NCBI Taxonomy" id="324855"/>
    <lineage>
        <taxon>Bacteria</taxon>
        <taxon>Bacillati</taxon>
        <taxon>Actinomycetota</taxon>
        <taxon>Actinomycetes</taxon>
        <taxon>Kitasatosporales</taxon>
        <taxon>Streptomycetaceae</taxon>
        <taxon>Streptomyces</taxon>
    </lineage>
</organism>
<dbReference type="RefSeq" id="WP_388241311.1">
    <property type="nucleotide sequence ID" value="NZ_JBHVZQ010000063.1"/>
</dbReference>
<proteinExistence type="predicted"/>
<dbReference type="Proteomes" id="UP001601627">
    <property type="component" value="Unassembled WGS sequence"/>
</dbReference>
<protein>
    <recommendedName>
        <fullName evidence="2">DNA polymerase Y-family little finger domain-containing protein</fullName>
    </recommendedName>
</protein>
<dbReference type="InterPro" id="IPR017961">
    <property type="entry name" value="DNA_pol_Y-fam_little_finger"/>
</dbReference>
<evidence type="ECO:0000259" key="2">
    <source>
        <dbReference type="Pfam" id="PF11799"/>
    </source>
</evidence>
<comment type="caution">
    <text evidence="3">The sequence shown here is derived from an EMBL/GenBank/DDBJ whole genome shotgun (WGS) entry which is preliminary data.</text>
</comment>
<evidence type="ECO:0000313" key="4">
    <source>
        <dbReference type="Proteomes" id="UP001601627"/>
    </source>
</evidence>
<feature type="compositionally biased region" description="Polar residues" evidence="1">
    <location>
        <begin position="140"/>
        <end position="150"/>
    </location>
</feature>
<feature type="domain" description="DNA polymerase Y-family little finger" evidence="2">
    <location>
        <begin position="58"/>
        <end position="109"/>
    </location>
</feature>